<dbReference type="EMBL" id="CP046173">
    <property type="protein sequence ID" value="QIS23396.1"/>
    <property type="molecule type" value="Genomic_DNA"/>
</dbReference>
<dbReference type="InterPro" id="IPR025296">
    <property type="entry name" value="DUF4158"/>
</dbReference>
<dbReference type="RefSeq" id="WP_275106852.1">
    <property type="nucleotide sequence ID" value="NZ_CP046173.1"/>
</dbReference>
<accession>A0A6G9ZE55</accession>
<reference evidence="3 4" key="1">
    <citation type="journal article" date="2019" name="ACS Chem. Biol.">
        <title>Identification and Mobilization of a Cryptic Antibiotic Biosynthesis Gene Locus from a Human-Pathogenic Nocardia Isolate.</title>
        <authorList>
            <person name="Herisse M."/>
            <person name="Ishida K."/>
            <person name="Porter J.L."/>
            <person name="Howden B."/>
            <person name="Hertweck C."/>
            <person name="Stinear T.P."/>
            <person name="Pidot S.J."/>
        </authorList>
    </citation>
    <scope>NUCLEOTIDE SEQUENCE [LARGE SCALE GENOMIC DNA]</scope>
    <source>
        <strain evidence="3 4">AUSMDU00012715</strain>
    </source>
</reference>
<dbReference type="AlphaFoldDB" id="A0A6G9ZE55"/>
<dbReference type="Pfam" id="PF13700">
    <property type="entry name" value="DUF4158"/>
    <property type="match status" value="1"/>
</dbReference>
<name>A0A6G9ZE55_9NOCA</name>
<evidence type="ECO:0000256" key="1">
    <source>
        <dbReference type="SAM" id="MobiDB-lite"/>
    </source>
</evidence>
<feature type="compositionally biased region" description="Pro residues" evidence="1">
    <location>
        <begin position="343"/>
        <end position="353"/>
    </location>
</feature>
<sequence length="353" mass="39194">MTARLERYVKPSPNRSRVALRHSEEPELKIADPSCVKSYARRDQTRLEHRWETARADGWGDYADFREPLRVHVDRRSWTTGDGRNTLFDGALAWLRQRRVLLPAMSTLERLVGEVVTAAETRLFDTLLGLVTAEQARMLLALLDVGEGERVSALERLRKGQRHTTAKALVAALERVAAVAGIGLGTVDLSVVPRRRVIELAKYGRAATATTLRGKRYPKKLGILLATVVLWLKAKATDDALGLFDVVMTHELLARAQRRTDDEKIKRYPRLSKDASRLAAAVGVLLEAREWGEDVSLAVVWDAIENVVSQAELYASVANINAVMPPGSTRPNACTTPRHSPWPRSPPPAESPP</sequence>
<evidence type="ECO:0000313" key="4">
    <source>
        <dbReference type="Proteomes" id="UP000500953"/>
    </source>
</evidence>
<evidence type="ECO:0000313" key="3">
    <source>
        <dbReference type="EMBL" id="QIS23396.1"/>
    </source>
</evidence>
<organism evidence="3 4">
    <name type="scientific">Nocardia terpenica</name>
    <dbReference type="NCBI Taxonomy" id="455432"/>
    <lineage>
        <taxon>Bacteria</taxon>
        <taxon>Bacillati</taxon>
        <taxon>Actinomycetota</taxon>
        <taxon>Actinomycetes</taxon>
        <taxon>Mycobacteriales</taxon>
        <taxon>Nocardiaceae</taxon>
        <taxon>Nocardia</taxon>
    </lineage>
</organism>
<protein>
    <submittedName>
        <fullName evidence="3">DUF4158 domain-containing protein</fullName>
    </submittedName>
</protein>
<evidence type="ECO:0000259" key="2">
    <source>
        <dbReference type="Pfam" id="PF13700"/>
    </source>
</evidence>
<dbReference type="Proteomes" id="UP000500953">
    <property type="component" value="Chromosome"/>
</dbReference>
<proteinExistence type="predicted"/>
<feature type="domain" description="DUF4158" evidence="2">
    <location>
        <begin position="28"/>
        <end position="115"/>
    </location>
</feature>
<gene>
    <name evidence="3" type="ORF">F6W96_38745</name>
</gene>
<feature type="region of interest" description="Disordered" evidence="1">
    <location>
        <begin position="325"/>
        <end position="353"/>
    </location>
</feature>